<comment type="caution">
    <text evidence="1">The sequence shown here is derived from an EMBL/GenBank/DDBJ whole genome shotgun (WGS) entry which is preliminary data.</text>
</comment>
<dbReference type="RefSeq" id="WP_344138384.1">
    <property type="nucleotide sequence ID" value="NZ_BAAALT010000247.1"/>
</dbReference>
<evidence type="ECO:0000313" key="1">
    <source>
        <dbReference type="EMBL" id="GAA1828157.1"/>
    </source>
</evidence>
<dbReference type="PANTHER" id="PTHR32379:SF1">
    <property type="entry name" value="GUANIDINOACETATE N-METHYLTRANSFERASE"/>
    <property type="match status" value="1"/>
</dbReference>
<dbReference type="CDD" id="cd02440">
    <property type="entry name" value="AdoMet_MTases"/>
    <property type="match status" value="1"/>
</dbReference>
<organism evidence="1 2">
    <name type="scientific">Luedemannella flava</name>
    <dbReference type="NCBI Taxonomy" id="349316"/>
    <lineage>
        <taxon>Bacteria</taxon>
        <taxon>Bacillati</taxon>
        <taxon>Actinomycetota</taxon>
        <taxon>Actinomycetes</taxon>
        <taxon>Micromonosporales</taxon>
        <taxon>Micromonosporaceae</taxon>
        <taxon>Luedemannella</taxon>
    </lineage>
</organism>
<accession>A0ABP4YWU5</accession>
<keyword evidence="2" id="KW-1185">Reference proteome</keyword>
<dbReference type="SUPFAM" id="SSF53335">
    <property type="entry name" value="S-adenosyl-L-methionine-dependent methyltransferases"/>
    <property type="match status" value="1"/>
</dbReference>
<gene>
    <name evidence="1" type="ORF">GCM10009682_54090</name>
</gene>
<dbReference type="InterPro" id="IPR051038">
    <property type="entry name" value="RMT2/GAMT_Mtase"/>
</dbReference>
<evidence type="ECO:0008006" key="3">
    <source>
        <dbReference type="Google" id="ProtNLM"/>
    </source>
</evidence>
<dbReference type="EMBL" id="BAAALT010000247">
    <property type="protein sequence ID" value="GAA1828157.1"/>
    <property type="molecule type" value="Genomic_DNA"/>
</dbReference>
<evidence type="ECO:0000313" key="2">
    <source>
        <dbReference type="Proteomes" id="UP001500218"/>
    </source>
</evidence>
<name>A0ABP4YWU5_9ACTN</name>
<dbReference type="InterPro" id="IPR029063">
    <property type="entry name" value="SAM-dependent_MTases_sf"/>
</dbReference>
<dbReference type="Proteomes" id="UP001500218">
    <property type="component" value="Unassembled WGS sequence"/>
</dbReference>
<dbReference type="Gene3D" id="3.40.50.150">
    <property type="entry name" value="Vaccinia Virus protein VP39"/>
    <property type="match status" value="1"/>
</dbReference>
<reference evidence="2" key="1">
    <citation type="journal article" date="2019" name="Int. J. Syst. Evol. Microbiol.">
        <title>The Global Catalogue of Microorganisms (GCM) 10K type strain sequencing project: providing services to taxonomists for standard genome sequencing and annotation.</title>
        <authorList>
            <consortium name="The Broad Institute Genomics Platform"/>
            <consortium name="The Broad Institute Genome Sequencing Center for Infectious Disease"/>
            <person name="Wu L."/>
            <person name="Ma J."/>
        </authorList>
    </citation>
    <scope>NUCLEOTIDE SEQUENCE [LARGE SCALE GENOMIC DNA]</scope>
    <source>
        <strain evidence="2">JCM 13250</strain>
    </source>
</reference>
<sequence>MTPEIPTPDERDELSAVYGGIGFHARDAWKTAEAVYDEHTLRILGHPVMEDWERPYMRVLAGIAARGGGRVLEIGFGMGISAGFIAATPGVTEHLIIEANHDVAERARRFAATVDGVDCRVHEGLWEEVIDRVPDGSVDGILYDAYPLEESEVMNQARFAPVAYRKLRPGGTFTYFSDEARDYRPEHLAMLLAAGFVRERIDSEIVAVDPPEDCQYWKSSTLLAPILVR</sequence>
<protein>
    <recommendedName>
        <fullName evidence="3">Guanidinoacetate N-methyltransferase</fullName>
    </recommendedName>
</protein>
<dbReference type="PANTHER" id="PTHR32379">
    <property type="entry name" value="GUANIDINOACETATE N-METHYLTRANSFERASE"/>
    <property type="match status" value="1"/>
</dbReference>
<proteinExistence type="predicted"/>